<feature type="DNA-binding region" description="H-T-H motif" evidence="4">
    <location>
        <begin position="24"/>
        <end position="43"/>
    </location>
</feature>
<dbReference type="InterPro" id="IPR009057">
    <property type="entry name" value="Homeodomain-like_sf"/>
</dbReference>
<accession>A0A7M1R1A8</accession>
<name>A0A7M1R1A8_9ACTO</name>
<evidence type="ECO:0000313" key="7">
    <source>
        <dbReference type="Proteomes" id="UP000594961"/>
    </source>
</evidence>
<evidence type="ECO:0000256" key="1">
    <source>
        <dbReference type="ARBA" id="ARBA00023015"/>
    </source>
</evidence>
<dbReference type="Gene3D" id="1.10.357.10">
    <property type="entry name" value="Tetracycline Repressor, domain 2"/>
    <property type="match status" value="1"/>
</dbReference>
<dbReference type="InterPro" id="IPR050109">
    <property type="entry name" value="HTH-type_TetR-like_transc_reg"/>
</dbReference>
<dbReference type="PANTHER" id="PTHR30055:SF234">
    <property type="entry name" value="HTH-TYPE TRANSCRIPTIONAL REGULATOR BETI"/>
    <property type="match status" value="1"/>
</dbReference>
<dbReference type="GO" id="GO:0003700">
    <property type="term" value="F:DNA-binding transcription factor activity"/>
    <property type="evidence" value="ECO:0007669"/>
    <property type="project" value="TreeGrafter"/>
</dbReference>
<dbReference type="Pfam" id="PF00440">
    <property type="entry name" value="TetR_N"/>
    <property type="match status" value="1"/>
</dbReference>
<organism evidence="6 7">
    <name type="scientific">Trueperella pecoris</name>
    <dbReference type="NCBI Taxonomy" id="2733571"/>
    <lineage>
        <taxon>Bacteria</taxon>
        <taxon>Bacillati</taxon>
        <taxon>Actinomycetota</taxon>
        <taxon>Actinomycetes</taxon>
        <taxon>Actinomycetales</taxon>
        <taxon>Actinomycetaceae</taxon>
        <taxon>Trueperella</taxon>
    </lineage>
</organism>
<keyword evidence="2 4" id="KW-0238">DNA-binding</keyword>
<keyword evidence="3" id="KW-0804">Transcription</keyword>
<evidence type="ECO:0000259" key="5">
    <source>
        <dbReference type="PROSITE" id="PS50977"/>
    </source>
</evidence>
<proteinExistence type="predicted"/>
<dbReference type="PANTHER" id="PTHR30055">
    <property type="entry name" value="HTH-TYPE TRANSCRIPTIONAL REGULATOR RUTR"/>
    <property type="match status" value="1"/>
</dbReference>
<sequence length="176" mass="18346">MSAKEKLLDAFEDILIEQGESATTLDAVAKRAGVSKGGLLYHFPSKAALVDGLAGRLAALMDEDIRFMCDADEGPAAYYLHSSSSTDGAYARALIAANKLSGPETARIARVQRSGQEKILEILERQTGSSAVAQALLLIGDGLCHNSLIGGACTSARMPGLAENLQAVSRALGVAQ</sequence>
<dbReference type="InterPro" id="IPR001647">
    <property type="entry name" value="HTH_TetR"/>
</dbReference>
<evidence type="ECO:0000256" key="2">
    <source>
        <dbReference type="ARBA" id="ARBA00023125"/>
    </source>
</evidence>
<dbReference type="Proteomes" id="UP000594961">
    <property type="component" value="Chromosome"/>
</dbReference>
<keyword evidence="1" id="KW-0805">Transcription regulation</keyword>
<gene>
    <name evidence="6" type="ORF">INS90_00890</name>
</gene>
<evidence type="ECO:0000256" key="4">
    <source>
        <dbReference type="PROSITE-ProRule" id="PRU00335"/>
    </source>
</evidence>
<dbReference type="PROSITE" id="PS50977">
    <property type="entry name" value="HTH_TETR_2"/>
    <property type="match status" value="1"/>
</dbReference>
<dbReference type="RefSeq" id="WP_197553664.1">
    <property type="nucleotide sequence ID" value="NZ_CP063212.1"/>
</dbReference>
<dbReference type="SUPFAM" id="SSF46689">
    <property type="entry name" value="Homeodomain-like"/>
    <property type="match status" value="1"/>
</dbReference>
<protein>
    <submittedName>
        <fullName evidence="6">TetR/AcrR family transcriptional regulator</fullName>
    </submittedName>
</protein>
<reference evidence="6 7" key="1">
    <citation type="submission" date="2020-10" db="EMBL/GenBank/DDBJ databases">
        <title>Trueperella pecoris sp. nov. isolated from bovine and porcine specimens.</title>
        <authorList>
            <person name="Schoenecker L."/>
            <person name="Schnydrig P."/>
            <person name="Brodard I."/>
            <person name="Thomann A."/>
            <person name="Hemphill A."/>
            <person name="Rodriguez-Campos S."/>
            <person name="Perreten V."/>
            <person name="Jores J."/>
            <person name="Kittl S."/>
        </authorList>
    </citation>
    <scope>NUCLEOTIDE SEQUENCE [LARGE SCALE GENOMIC DNA]</scope>
    <source>
        <strain evidence="6 7">19OD0592</strain>
    </source>
</reference>
<dbReference type="PRINTS" id="PR00455">
    <property type="entry name" value="HTHTETR"/>
</dbReference>
<dbReference type="AlphaFoldDB" id="A0A7M1R1A8"/>
<evidence type="ECO:0000313" key="6">
    <source>
        <dbReference type="EMBL" id="QOR47901.1"/>
    </source>
</evidence>
<dbReference type="EMBL" id="CP063212">
    <property type="protein sequence ID" value="QOR47901.1"/>
    <property type="molecule type" value="Genomic_DNA"/>
</dbReference>
<feature type="domain" description="HTH tetR-type" evidence="5">
    <location>
        <begin position="1"/>
        <end position="61"/>
    </location>
</feature>
<evidence type="ECO:0000256" key="3">
    <source>
        <dbReference type="ARBA" id="ARBA00023163"/>
    </source>
</evidence>
<dbReference type="GO" id="GO:0000976">
    <property type="term" value="F:transcription cis-regulatory region binding"/>
    <property type="evidence" value="ECO:0007669"/>
    <property type="project" value="TreeGrafter"/>
</dbReference>